<dbReference type="Pfam" id="PF01096">
    <property type="entry name" value="Zn_ribbon_TFIIS"/>
    <property type="match status" value="1"/>
</dbReference>
<dbReference type="InterPro" id="IPR001222">
    <property type="entry name" value="Znf_TFIIS"/>
</dbReference>
<dbReference type="PROSITE" id="PS00466">
    <property type="entry name" value="ZF_TFIIS_1"/>
    <property type="match status" value="1"/>
</dbReference>
<dbReference type="PANTHER" id="PTHR11477:SF0">
    <property type="entry name" value="IP08861P-RELATED"/>
    <property type="match status" value="1"/>
</dbReference>
<evidence type="ECO:0000256" key="2">
    <source>
        <dbReference type="ARBA" id="ARBA00022771"/>
    </source>
</evidence>
<dbReference type="PROSITE" id="PS51321">
    <property type="entry name" value="TFIIS_CENTRAL"/>
    <property type="match status" value="1"/>
</dbReference>
<organism evidence="6">
    <name type="scientific">viral metagenome</name>
    <dbReference type="NCBI Taxonomy" id="1070528"/>
    <lineage>
        <taxon>unclassified sequences</taxon>
        <taxon>metagenomes</taxon>
        <taxon>organismal metagenomes</taxon>
    </lineage>
</organism>
<dbReference type="InterPro" id="IPR003618">
    <property type="entry name" value="TFIIS_cen_dom"/>
</dbReference>
<evidence type="ECO:0000259" key="5">
    <source>
        <dbReference type="PROSITE" id="PS51321"/>
    </source>
</evidence>
<evidence type="ECO:0000256" key="1">
    <source>
        <dbReference type="ARBA" id="ARBA00022723"/>
    </source>
</evidence>
<feature type="domain" description="TFIIS central" evidence="5">
    <location>
        <begin position="21"/>
        <end position="132"/>
    </location>
</feature>
<dbReference type="Pfam" id="PF07500">
    <property type="entry name" value="TFIIS_M"/>
    <property type="match status" value="1"/>
</dbReference>
<sequence>MKISNPDTFRTNIRINLNKIIKKKKISLNLEKGIFNYTIQSAKLRNIVRKWDNESFVMIYIDKFKSILLNINKKSSVKNLNLLKKLKNGDFKAHEMAFMTHHELYPEKWKALIDKKIKRDKNEGTVDLSAATDEFFCFKCHKKQCSYYEMQTRSADEPMTTFVTCLLCGNNWRC</sequence>
<dbReference type="Gene3D" id="2.20.25.10">
    <property type="match status" value="1"/>
</dbReference>
<keyword evidence="2" id="KW-0863">Zinc-finger</keyword>
<feature type="domain" description="TFIIS-type" evidence="4">
    <location>
        <begin position="133"/>
        <end position="173"/>
    </location>
</feature>
<reference evidence="6" key="1">
    <citation type="journal article" date="2020" name="Nature">
        <title>Giant virus diversity and host interactions through global metagenomics.</title>
        <authorList>
            <person name="Schulz F."/>
            <person name="Roux S."/>
            <person name="Paez-Espino D."/>
            <person name="Jungbluth S."/>
            <person name="Walsh D.A."/>
            <person name="Denef V.J."/>
            <person name="McMahon K.D."/>
            <person name="Konstantinidis K.T."/>
            <person name="Eloe-Fadrosh E.A."/>
            <person name="Kyrpides N.C."/>
            <person name="Woyke T."/>
        </authorList>
    </citation>
    <scope>NUCLEOTIDE SEQUENCE</scope>
    <source>
        <strain evidence="6">GVMAG-M-3300020185-33</strain>
    </source>
</reference>
<dbReference type="SMART" id="SM00440">
    <property type="entry name" value="ZnF_C2C2"/>
    <property type="match status" value="1"/>
</dbReference>
<evidence type="ECO:0000256" key="3">
    <source>
        <dbReference type="ARBA" id="ARBA00022833"/>
    </source>
</evidence>
<name>A0A6C0C6S1_9ZZZZ</name>
<dbReference type="SUPFAM" id="SSF57783">
    <property type="entry name" value="Zinc beta-ribbon"/>
    <property type="match status" value="1"/>
</dbReference>
<protein>
    <recommendedName>
        <fullName evidence="7">TFIIS-type domain-containing protein</fullName>
    </recommendedName>
</protein>
<dbReference type="CDD" id="cd13749">
    <property type="entry name" value="Zn-ribbon_TFIIS"/>
    <property type="match status" value="1"/>
</dbReference>
<keyword evidence="3" id="KW-0862">Zinc</keyword>
<evidence type="ECO:0000259" key="4">
    <source>
        <dbReference type="PROSITE" id="PS51133"/>
    </source>
</evidence>
<dbReference type="EMBL" id="MN739340">
    <property type="protein sequence ID" value="QHS99358.1"/>
    <property type="molecule type" value="Genomic_DNA"/>
</dbReference>
<keyword evidence="1" id="KW-0479">Metal-binding</keyword>
<dbReference type="GO" id="GO:0005634">
    <property type="term" value="C:nucleus"/>
    <property type="evidence" value="ECO:0007669"/>
    <property type="project" value="TreeGrafter"/>
</dbReference>
<dbReference type="GO" id="GO:0008270">
    <property type="term" value="F:zinc ion binding"/>
    <property type="evidence" value="ECO:0007669"/>
    <property type="project" value="UniProtKB-KW"/>
</dbReference>
<proteinExistence type="predicted"/>
<dbReference type="PANTHER" id="PTHR11477">
    <property type="entry name" value="TRANSCRIPTION FACTOR S-II ZINC FINGER DOMAIN-CONTAINING PROTEIN"/>
    <property type="match status" value="1"/>
</dbReference>
<accession>A0A6C0C6S1</accession>
<evidence type="ECO:0008006" key="7">
    <source>
        <dbReference type="Google" id="ProtNLM"/>
    </source>
</evidence>
<dbReference type="PROSITE" id="PS51133">
    <property type="entry name" value="ZF_TFIIS_2"/>
    <property type="match status" value="1"/>
</dbReference>
<dbReference type="GO" id="GO:0003676">
    <property type="term" value="F:nucleic acid binding"/>
    <property type="evidence" value="ECO:0007669"/>
    <property type="project" value="InterPro"/>
</dbReference>
<dbReference type="GO" id="GO:0006351">
    <property type="term" value="P:DNA-templated transcription"/>
    <property type="evidence" value="ECO:0007669"/>
    <property type="project" value="InterPro"/>
</dbReference>
<evidence type="ECO:0000313" key="6">
    <source>
        <dbReference type="EMBL" id="QHS99358.1"/>
    </source>
</evidence>
<dbReference type="AlphaFoldDB" id="A0A6C0C6S1"/>